<dbReference type="InterPro" id="IPR000169">
    <property type="entry name" value="Pept_cys_AS"/>
</dbReference>
<protein>
    <recommendedName>
        <fullName evidence="2">Peptidase C1A papain C-terminal domain-containing protein</fullName>
    </recommendedName>
</protein>
<sequence length="107" mass="11703">MDWRKKGVVTPIKDQGQCGNCWAFSTVASMEGITQLTTDDMGVLSKKQMEEWVAEDANQKKRMVKQVHSKLGNVLSPGCLRATGADTDTGGSFYQFLGLAQLFGVTK</sequence>
<dbReference type="PROSITE" id="PS00139">
    <property type="entry name" value="THIOL_PROTEASE_CYS"/>
    <property type="match status" value="1"/>
</dbReference>
<dbReference type="Pfam" id="PF00112">
    <property type="entry name" value="Peptidase_C1"/>
    <property type="match status" value="1"/>
</dbReference>
<keyword evidence="4" id="KW-1185">Reference proteome</keyword>
<evidence type="ECO:0000256" key="1">
    <source>
        <dbReference type="ARBA" id="ARBA00008455"/>
    </source>
</evidence>
<dbReference type="GO" id="GO:0006508">
    <property type="term" value="P:proteolysis"/>
    <property type="evidence" value="ECO:0007669"/>
    <property type="project" value="InterPro"/>
</dbReference>
<dbReference type="InterPro" id="IPR038765">
    <property type="entry name" value="Papain-like_cys_pep_sf"/>
</dbReference>
<dbReference type="InterPro" id="IPR013128">
    <property type="entry name" value="Peptidase_C1A"/>
</dbReference>
<proteinExistence type="inferred from homology"/>
<dbReference type="InterPro" id="IPR000668">
    <property type="entry name" value="Peptidase_C1A_C"/>
</dbReference>
<dbReference type="GO" id="GO:0008234">
    <property type="term" value="F:cysteine-type peptidase activity"/>
    <property type="evidence" value="ECO:0007669"/>
    <property type="project" value="InterPro"/>
</dbReference>
<dbReference type="SUPFAM" id="SSF54001">
    <property type="entry name" value="Cysteine proteinases"/>
    <property type="match status" value="1"/>
</dbReference>
<comment type="caution">
    <text evidence="3">The sequence shown here is derived from an EMBL/GenBank/DDBJ whole genome shotgun (WGS) entry which is preliminary data.</text>
</comment>
<comment type="similarity">
    <text evidence="1">Belongs to the peptidase C1 family.</text>
</comment>
<organism evidence="3 4">
    <name type="scientific">Coptis chinensis</name>
    <dbReference type="NCBI Taxonomy" id="261450"/>
    <lineage>
        <taxon>Eukaryota</taxon>
        <taxon>Viridiplantae</taxon>
        <taxon>Streptophyta</taxon>
        <taxon>Embryophyta</taxon>
        <taxon>Tracheophyta</taxon>
        <taxon>Spermatophyta</taxon>
        <taxon>Magnoliopsida</taxon>
        <taxon>Ranunculales</taxon>
        <taxon>Ranunculaceae</taxon>
        <taxon>Coptidoideae</taxon>
        <taxon>Coptis</taxon>
    </lineage>
</organism>
<dbReference type="OrthoDB" id="1936277at2759"/>
<dbReference type="AlphaFoldDB" id="A0A835LNR6"/>
<dbReference type="EMBL" id="JADFTS010000007">
    <property type="protein sequence ID" value="KAF9598134.1"/>
    <property type="molecule type" value="Genomic_DNA"/>
</dbReference>
<dbReference type="PANTHER" id="PTHR12411">
    <property type="entry name" value="CYSTEINE PROTEASE FAMILY C1-RELATED"/>
    <property type="match status" value="1"/>
</dbReference>
<gene>
    <name evidence="3" type="ORF">IFM89_025548</name>
</gene>
<reference evidence="3 4" key="1">
    <citation type="submission" date="2020-10" db="EMBL/GenBank/DDBJ databases">
        <title>The Coptis chinensis genome and diversification of protoberbering-type alkaloids.</title>
        <authorList>
            <person name="Wang B."/>
            <person name="Shu S."/>
            <person name="Song C."/>
            <person name="Liu Y."/>
        </authorList>
    </citation>
    <scope>NUCLEOTIDE SEQUENCE [LARGE SCALE GENOMIC DNA]</scope>
    <source>
        <strain evidence="3">HL-2020</strain>
        <tissue evidence="3">Leaf</tissue>
    </source>
</reference>
<dbReference type="Gene3D" id="3.90.70.10">
    <property type="entry name" value="Cysteine proteinases"/>
    <property type="match status" value="1"/>
</dbReference>
<dbReference type="Proteomes" id="UP000631114">
    <property type="component" value="Unassembled WGS sequence"/>
</dbReference>
<evidence type="ECO:0000313" key="4">
    <source>
        <dbReference type="Proteomes" id="UP000631114"/>
    </source>
</evidence>
<name>A0A835LNR6_9MAGN</name>
<evidence type="ECO:0000259" key="2">
    <source>
        <dbReference type="Pfam" id="PF00112"/>
    </source>
</evidence>
<feature type="domain" description="Peptidase C1A papain C-terminal" evidence="2">
    <location>
        <begin position="1"/>
        <end position="49"/>
    </location>
</feature>
<evidence type="ECO:0000313" key="3">
    <source>
        <dbReference type="EMBL" id="KAF9598134.1"/>
    </source>
</evidence>
<accession>A0A835LNR6</accession>